<dbReference type="InterPro" id="IPR024775">
    <property type="entry name" value="DinB-like"/>
</dbReference>
<evidence type="ECO:0000256" key="1">
    <source>
        <dbReference type="ARBA" id="ARBA00022490"/>
    </source>
</evidence>
<evidence type="ECO:0000313" key="7">
    <source>
        <dbReference type="EMBL" id="ASV66638.1"/>
    </source>
</evidence>
<evidence type="ECO:0000256" key="4">
    <source>
        <dbReference type="ARBA" id="ARBA00022833"/>
    </source>
</evidence>
<dbReference type="Gene3D" id="1.20.120.450">
    <property type="entry name" value="dinb family like domain"/>
    <property type="match status" value="1"/>
</dbReference>
<dbReference type="InterPro" id="IPR034660">
    <property type="entry name" value="DinB/YfiT-like"/>
</dbReference>
<keyword evidence="4 5" id="KW-0862">Zinc</keyword>
<organism evidence="7 8">
    <name type="scientific">Cytobacillus kochii</name>
    <dbReference type="NCBI Taxonomy" id="859143"/>
    <lineage>
        <taxon>Bacteria</taxon>
        <taxon>Bacillati</taxon>
        <taxon>Bacillota</taxon>
        <taxon>Bacilli</taxon>
        <taxon>Bacillales</taxon>
        <taxon>Bacillaceae</taxon>
        <taxon>Cytobacillus</taxon>
    </lineage>
</organism>
<dbReference type="GO" id="GO:0005737">
    <property type="term" value="C:cytoplasm"/>
    <property type="evidence" value="ECO:0007669"/>
    <property type="project" value="UniProtKB-SubCell"/>
</dbReference>
<dbReference type="EC" id="3.-.-.-" evidence="5"/>
<dbReference type="OrthoDB" id="9796039at2"/>
<dbReference type="KEGG" id="bko:CKF48_04460"/>
<protein>
    <recommendedName>
        <fullName evidence="5">Putative metal-dependent hydrolase CKF48_04460</fullName>
        <ecNumber evidence="5">3.-.-.-</ecNumber>
    </recommendedName>
</protein>
<feature type="domain" description="DinB-like" evidence="6">
    <location>
        <begin position="29"/>
        <end position="164"/>
    </location>
</feature>
<sequence length="172" mass="20302">MSIQYPIGEFSVCEEEINENKINTWIMEIEKFPRLLRKVVEELTEDELNIPYRTGGWTVRQLIHHLADSHLNAYLRVKLALTEENPMIKDYQQDQWARLEDYHLPIEVSLSMIETVHLRWTVVLKSLSIHDWERTFVHPESGQISIGKAIGMYAWHGRHHLAHITTKHKGEK</sequence>
<dbReference type="Pfam" id="PF12867">
    <property type="entry name" value="DinB_2"/>
    <property type="match status" value="1"/>
</dbReference>
<dbReference type="NCBIfam" id="NF009807">
    <property type="entry name" value="PRK13291.1"/>
    <property type="match status" value="1"/>
</dbReference>
<comment type="function">
    <text evidence="5">Possible metal-dependent hydrolase.</text>
</comment>
<dbReference type="InterPro" id="IPR023774">
    <property type="entry name" value="Put_metal_dep_hydrolase_YfiT"/>
</dbReference>
<dbReference type="GO" id="GO:0008270">
    <property type="term" value="F:zinc ion binding"/>
    <property type="evidence" value="ECO:0007669"/>
    <property type="project" value="UniProtKB-UniRule"/>
</dbReference>
<reference evidence="7 8" key="1">
    <citation type="submission" date="2017-08" db="EMBL/GenBank/DDBJ databases">
        <title>Complete Genome Sequence of Bacillus kochii Oregon-R-modENCODE STRAIN BDGP4, isolated from Drosophila melanogaster gut.</title>
        <authorList>
            <person name="Wan K.H."/>
            <person name="Yu C."/>
            <person name="Park S."/>
            <person name="Hammonds A.S."/>
            <person name="Booth B.W."/>
            <person name="Celniker S.E."/>
        </authorList>
    </citation>
    <scope>NUCLEOTIDE SEQUENCE [LARGE SCALE GENOMIC DNA]</scope>
    <source>
        <strain evidence="7 8">BDGP4</strain>
    </source>
</reference>
<accession>A0A248TEJ4</accession>
<comment type="cofactor">
    <cofactor evidence="5">
        <name>Zn(2+)</name>
        <dbReference type="ChEBI" id="CHEBI:29105"/>
    </cofactor>
    <text evidence="5">Binds 1 zinc ion per subunit.</text>
</comment>
<proteinExistence type="inferred from homology"/>
<evidence type="ECO:0000256" key="3">
    <source>
        <dbReference type="ARBA" id="ARBA00022801"/>
    </source>
</evidence>
<dbReference type="AlphaFoldDB" id="A0A248TEJ4"/>
<dbReference type="SUPFAM" id="SSF109854">
    <property type="entry name" value="DinB/YfiT-like putative metalloenzymes"/>
    <property type="match status" value="1"/>
</dbReference>
<evidence type="ECO:0000256" key="2">
    <source>
        <dbReference type="ARBA" id="ARBA00022723"/>
    </source>
</evidence>
<gene>
    <name evidence="7" type="ORF">CKF48_04460</name>
</gene>
<dbReference type="RefSeq" id="WP_095370213.1">
    <property type="nucleotide sequence ID" value="NZ_CP022983.1"/>
</dbReference>
<keyword evidence="8" id="KW-1185">Reference proteome</keyword>
<comment type="similarity">
    <text evidence="5">Belongs to the metal hydrolase YfiT family.</text>
</comment>
<keyword evidence="1 5" id="KW-0963">Cytoplasm</keyword>
<keyword evidence="3 5" id="KW-0378">Hydrolase</keyword>
<dbReference type="HAMAP" id="MF_01256">
    <property type="entry name" value="YfiT_hydrol"/>
    <property type="match status" value="1"/>
</dbReference>
<feature type="binding site" evidence="5">
    <location>
        <position position="156"/>
    </location>
    <ligand>
        <name>Zn(2+)</name>
        <dbReference type="ChEBI" id="CHEBI:29105"/>
    </ligand>
</feature>
<evidence type="ECO:0000259" key="6">
    <source>
        <dbReference type="Pfam" id="PF12867"/>
    </source>
</evidence>
<dbReference type="EMBL" id="CP022983">
    <property type="protein sequence ID" value="ASV66638.1"/>
    <property type="molecule type" value="Genomic_DNA"/>
</dbReference>
<evidence type="ECO:0000313" key="8">
    <source>
        <dbReference type="Proteomes" id="UP000215137"/>
    </source>
</evidence>
<dbReference type="GO" id="GO:0016787">
    <property type="term" value="F:hydrolase activity"/>
    <property type="evidence" value="ECO:0007669"/>
    <property type="project" value="UniProtKB-UniRule"/>
</dbReference>
<keyword evidence="2 5" id="KW-0479">Metal-binding</keyword>
<feature type="binding site" evidence="5">
    <location>
        <position position="65"/>
    </location>
    <ligand>
        <name>Zn(2+)</name>
        <dbReference type="ChEBI" id="CHEBI:29105"/>
    </ligand>
</feature>
<comment type="subunit">
    <text evidence="5">Homodimer.</text>
</comment>
<name>A0A248TEJ4_9BACI</name>
<dbReference type="Proteomes" id="UP000215137">
    <property type="component" value="Chromosome"/>
</dbReference>
<feature type="binding site" evidence="5">
    <location>
        <position position="160"/>
    </location>
    <ligand>
        <name>Zn(2+)</name>
        <dbReference type="ChEBI" id="CHEBI:29105"/>
    </ligand>
</feature>
<comment type="subcellular location">
    <subcellularLocation>
        <location evidence="5">Cytoplasm</location>
    </subcellularLocation>
</comment>
<evidence type="ECO:0000256" key="5">
    <source>
        <dbReference type="HAMAP-Rule" id="MF_01256"/>
    </source>
</evidence>